<gene>
    <name evidence="2" type="ORF">BCV69DRAFT_59532</name>
</gene>
<feature type="region of interest" description="Disordered" evidence="1">
    <location>
        <begin position="1"/>
        <end position="26"/>
    </location>
</feature>
<dbReference type="GeneID" id="37017117"/>
<sequence>MPKAWSLRITSTGGQNHSLSLRPREASDDETELGIVPFERRVDIPVSLKGQGPLPWLSSISLIPQVMASLSAMAGSPADYRRLDEDRVAKPGPPGMRCIFFQSAITFPECLAAESDLSDCTSDGLDTRAGTTAYSATYGSRTCPLLATARATIVWSYRSLMGCMVNTCTWGKACGVVVAVACSLLQRCRPPLRLVNAPDSARQALYARQLPMPAVCRDLVV</sequence>
<organism evidence="2 3">
    <name type="scientific">Pseudomicrostroma glucosiphilum</name>
    <dbReference type="NCBI Taxonomy" id="1684307"/>
    <lineage>
        <taxon>Eukaryota</taxon>
        <taxon>Fungi</taxon>
        <taxon>Dikarya</taxon>
        <taxon>Basidiomycota</taxon>
        <taxon>Ustilaginomycotina</taxon>
        <taxon>Exobasidiomycetes</taxon>
        <taxon>Microstromatales</taxon>
        <taxon>Microstromatales incertae sedis</taxon>
        <taxon>Pseudomicrostroma</taxon>
    </lineage>
</organism>
<evidence type="ECO:0000313" key="3">
    <source>
        <dbReference type="Proteomes" id="UP000245942"/>
    </source>
</evidence>
<name>A0A316U7X6_9BASI</name>
<dbReference type="EMBL" id="KZ819333">
    <property type="protein sequence ID" value="PWN19065.1"/>
    <property type="molecule type" value="Genomic_DNA"/>
</dbReference>
<keyword evidence="3" id="KW-1185">Reference proteome</keyword>
<evidence type="ECO:0000256" key="1">
    <source>
        <dbReference type="SAM" id="MobiDB-lite"/>
    </source>
</evidence>
<proteinExistence type="predicted"/>
<dbReference type="AlphaFoldDB" id="A0A316U7X6"/>
<feature type="compositionally biased region" description="Polar residues" evidence="1">
    <location>
        <begin position="8"/>
        <end position="19"/>
    </location>
</feature>
<accession>A0A316U7X6</accession>
<evidence type="ECO:0000313" key="2">
    <source>
        <dbReference type="EMBL" id="PWN19065.1"/>
    </source>
</evidence>
<dbReference type="Proteomes" id="UP000245942">
    <property type="component" value="Unassembled WGS sequence"/>
</dbReference>
<reference evidence="2 3" key="1">
    <citation type="journal article" date="2018" name="Mol. Biol. Evol.">
        <title>Broad Genomic Sampling Reveals a Smut Pathogenic Ancestry of the Fungal Clade Ustilaginomycotina.</title>
        <authorList>
            <person name="Kijpornyongpan T."/>
            <person name="Mondo S.J."/>
            <person name="Barry K."/>
            <person name="Sandor L."/>
            <person name="Lee J."/>
            <person name="Lipzen A."/>
            <person name="Pangilinan J."/>
            <person name="LaButti K."/>
            <person name="Hainaut M."/>
            <person name="Henrissat B."/>
            <person name="Grigoriev I.V."/>
            <person name="Spatafora J.W."/>
            <person name="Aime M.C."/>
        </authorList>
    </citation>
    <scope>NUCLEOTIDE SEQUENCE [LARGE SCALE GENOMIC DNA]</scope>
    <source>
        <strain evidence="2 3">MCA 4718</strain>
    </source>
</reference>
<dbReference type="RefSeq" id="XP_025346225.1">
    <property type="nucleotide sequence ID" value="XM_025495383.1"/>
</dbReference>
<protein>
    <submittedName>
        <fullName evidence="2">Uncharacterized protein</fullName>
    </submittedName>
</protein>